<dbReference type="GO" id="GO:0032440">
    <property type="term" value="F:2-alkenal reductase [NAD(P)H] activity"/>
    <property type="evidence" value="ECO:0007669"/>
    <property type="project" value="EnsemblFungi"/>
</dbReference>
<dbReference type="Pfam" id="PF08240">
    <property type="entry name" value="ADH_N"/>
    <property type="match status" value="1"/>
</dbReference>
<dbReference type="Gene3D" id="3.90.180.10">
    <property type="entry name" value="Medium-chain alcohol dehydrogenases, catalytic domain"/>
    <property type="match status" value="1"/>
</dbReference>
<dbReference type="STRING" id="1344416.A0A138ZXR1"/>
<evidence type="ECO:0000313" key="5">
    <source>
        <dbReference type="Proteomes" id="UP000070544"/>
    </source>
</evidence>
<accession>A0A138ZXR1</accession>
<dbReference type="OrthoDB" id="48317at2759"/>
<dbReference type="InterPro" id="IPR020843">
    <property type="entry name" value="ER"/>
</dbReference>
<reference evidence="4 5" key="1">
    <citation type="journal article" date="2015" name="Genome Biol. Evol.">
        <title>Phylogenomic analyses indicate that early fungi evolved digesting cell walls of algal ancestors of land plants.</title>
        <authorList>
            <person name="Chang Y."/>
            <person name="Wang S."/>
            <person name="Sekimoto S."/>
            <person name="Aerts A.L."/>
            <person name="Choi C."/>
            <person name="Clum A."/>
            <person name="LaButti K.M."/>
            <person name="Lindquist E.A."/>
            <person name="Yee Ngan C."/>
            <person name="Ohm R.A."/>
            <person name="Salamov A.A."/>
            <person name="Grigoriev I.V."/>
            <person name="Spatafora J.W."/>
            <person name="Berbee M.L."/>
        </authorList>
    </citation>
    <scope>NUCLEOTIDE SEQUENCE [LARGE SCALE GENOMIC DNA]</scope>
    <source>
        <strain evidence="4 5">JEL478</strain>
    </source>
</reference>
<dbReference type="OMA" id="VDMSYSR"/>
<evidence type="ECO:0000256" key="2">
    <source>
        <dbReference type="ARBA" id="ARBA00023002"/>
    </source>
</evidence>
<dbReference type="InterPro" id="IPR002364">
    <property type="entry name" value="Quin_OxRdtase/zeta-crystal_CS"/>
</dbReference>
<proteinExistence type="predicted"/>
<dbReference type="PROSITE" id="PS01162">
    <property type="entry name" value="QOR_ZETA_CRYSTAL"/>
    <property type="match status" value="1"/>
</dbReference>
<dbReference type="Gene3D" id="3.40.50.720">
    <property type="entry name" value="NAD(P)-binding Rossmann-like Domain"/>
    <property type="match status" value="1"/>
</dbReference>
<dbReference type="Pfam" id="PF13602">
    <property type="entry name" value="ADH_zinc_N_2"/>
    <property type="match status" value="1"/>
</dbReference>
<dbReference type="CDD" id="cd05286">
    <property type="entry name" value="QOR2"/>
    <property type="match status" value="1"/>
</dbReference>
<organism evidence="4 5">
    <name type="scientific">Gonapodya prolifera (strain JEL478)</name>
    <name type="common">Monoblepharis prolifera</name>
    <dbReference type="NCBI Taxonomy" id="1344416"/>
    <lineage>
        <taxon>Eukaryota</taxon>
        <taxon>Fungi</taxon>
        <taxon>Fungi incertae sedis</taxon>
        <taxon>Chytridiomycota</taxon>
        <taxon>Chytridiomycota incertae sedis</taxon>
        <taxon>Monoblepharidomycetes</taxon>
        <taxon>Monoblepharidales</taxon>
        <taxon>Gonapodyaceae</taxon>
        <taxon>Gonapodya</taxon>
    </lineage>
</organism>
<keyword evidence="1" id="KW-0521">NADP</keyword>
<protein>
    <submittedName>
        <fullName evidence="4">Putative quinone oxidoreductase</fullName>
    </submittedName>
</protein>
<dbReference type="SMART" id="SM00829">
    <property type="entry name" value="PKS_ER"/>
    <property type="match status" value="1"/>
</dbReference>
<dbReference type="GO" id="GO:0003960">
    <property type="term" value="F:quinone reductase (NADPH) activity"/>
    <property type="evidence" value="ECO:0007669"/>
    <property type="project" value="EnsemblFungi"/>
</dbReference>
<dbReference type="PANTHER" id="PTHR48106">
    <property type="entry name" value="QUINONE OXIDOREDUCTASE PIG3-RELATED"/>
    <property type="match status" value="1"/>
</dbReference>
<dbReference type="GO" id="GO:0070402">
    <property type="term" value="F:NADPH binding"/>
    <property type="evidence" value="ECO:0007669"/>
    <property type="project" value="TreeGrafter"/>
</dbReference>
<dbReference type="InterPro" id="IPR036291">
    <property type="entry name" value="NAD(P)-bd_dom_sf"/>
</dbReference>
<dbReference type="SUPFAM" id="SSF51735">
    <property type="entry name" value="NAD(P)-binding Rossmann-fold domains"/>
    <property type="match status" value="1"/>
</dbReference>
<evidence type="ECO:0000313" key="4">
    <source>
        <dbReference type="EMBL" id="KXS09300.1"/>
    </source>
</evidence>
<dbReference type="SUPFAM" id="SSF50129">
    <property type="entry name" value="GroES-like"/>
    <property type="match status" value="1"/>
</dbReference>
<gene>
    <name evidence="4" type="ORF">M427DRAFT_149950</name>
</gene>
<feature type="domain" description="Enoyl reductase (ER)" evidence="3">
    <location>
        <begin position="53"/>
        <end position="360"/>
    </location>
</feature>
<keyword evidence="2" id="KW-0560">Oxidoreductase</keyword>
<evidence type="ECO:0000256" key="1">
    <source>
        <dbReference type="ARBA" id="ARBA00022857"/>
    </source>
</evidence>
<name>A0A138ZXR1_GONPJ</name>
<dbReference type="EMBL" id="KQ965871">
    <property type="protein sequence ID" value="KXS09300.1"/>
    <property type="molecule type" value="Genomic_DNA"/>
</dbReference>
<keyword evidence="5" id="KW-1185">Reference proteome</keyword>
<dbReference type="GO" id="GO:0035925">
    <property type="term" value="F:mRNA 3'-UTR AU-rich region binding"/>
    <property type="evidence" value="ECO:0007669"/>
    <property type="project" value="EnsemblFungi"/>
</dbReference>
<dbReference type="InterPro" id="IPR047618">
    <property type="entry name" value="QOR-like"/>
</dbReference>
<evidence type="ECO:0000259" key="3">
    <source>
        <dbReference type="SMART" id="SM00829"/>
    </source>
</evidence>
<dbReference type="InterPro" id="IPR013154">
    <property type="entry name" value="ADH-like_N"/>
</dbReference>
<dbReference type="GO" id="GO:0034599">
    <property type="term" value="P:cellular response to oxidative stress"/>
    <property type="evidence" value="ECO:0007669"/>
    <property type="project" value="EnsemblFungi"/>
</dbReference>
<dbReference type="Proteomes" id="UP000070544">
    <property type="component" value="Unassembled WGS sequence"/>
</dbReference>
<dbReference type="GO" id="GO:0008270">
    <property type="term" value="F:zinc ion binding"/>
    <property type="evidence" value="ECO:0007669"/>
    <property type="project" value="InterPro"/>
</dbReference>
<dbReference type="InterPro" id="IPR011032">
    <property type="entry name" value="GroES-like_sf"/>
</dbReference>
<dbReference type="AlphaFoldDB" id="A0A138ZXR1"/>
<sequence length="362" mass="38247">MIRLPNLSKAHLFIRATRSDAKAFSLPYNLTSRALSAMSIPENCHVVLIEQPGGVDAMKYTTQPVGKPAAGQIVVKNSFIGVNFIDTYHRSGLYPVKLPFVIGREGAGTVVATGEGSHLKVGDRVAYLSGSSYAEYTTVPEGFAAKLPSQISDETGAASVLQGLTAWTQLTQDCPIKAGDTILVWAAAGGTGSLQVQVGKHLGAKVIGICSTSKVDIVKSLGADHVIDYTKEDVAARVKEITNGEGVDAVFDGVGKTSFDISLACLKVPGGWMVSFGNASGPVDPVPLSKINVGNFRLMRPTLFNRIKTGEQFQTASKQLFDFIAGGTVKCAVHKVYPLKDAAVAHTDLQSGKTTGKLLLKP</sequence>
<dbReference type="PANTHER" id="PTHR48106:SF13">
    <property type="entry name" value="QUINONE OXIDOREDUCTASE-RELATED"/>
    <property type="match status" value="1"/>
</dbReference>
<dbReference type="GO" id="GO:0005829">
    <property type="term" value="C:cytosol"/>
    <property type="evidence" value="ECO:0007669"/>
    <property type="project" value="TreeGrafter"/>
</dbReference>